<keyword evidence="3" id="KW-1185">Reference proteome</keyword>
<protein>
    <submittedName>
        <fullName evidence="2">Uncharacterized protein YbjT (DUF2867 family)</fullName>
    </submittedName>
</protein>
<proteinExistence type="predicted"/>
<sequence>MNTQAGARVVVTGATGYIGGRLAPRLQEAGYRVRVLARSPQKLRDVPWAADVEVVQGDLSDRESLDDAFRDVDVVYYLVHSMGGSDHFAEAERQSAENVAEAAKAAGVQRIVYLGGLHPVDGALSPHLESRAEVGRILIESGVFTVVLQAGVVIGSGSASFEMIRHLTNRLPVMTTPKWVHNQIQPIAVRDVLHYLIESATAPFETSRTWDIGGPDVLQYGEMMNEYASVAGLRKRRMLVLPVLTPRLAGHWIGLVTPIPRGLAMPLIESLQYDAIAHERDIDTVVSPPEGGLTTFADSVHLALRRIEDGEVETTWSNATDAGAPSDPLPSDPDWAGEVVYVDERAQDCNAPPELLWDVVEGIGGENGWYSFPAAWVIRGWMDKIVGGVGLKRGRRDPRRLVNGEALDWWRVEEIERGSLLRLRAEMKAPGGAWLELRVLPRDGGTRSRYEQRAIFFPRGLGGRLYWFAIMPFHGVIFRGMLENITGKAERAADTGDTRDETRVG</sequence>
<dbReference type="SUPFAM" id="SSF55961">
    <property type="entry name" value="Bet v1-like"/>
    <property type="match status" value="1"/>
</dbReference>
<dbReference type="InterPro" id="IPR036291">
    <property type="entry name" value="NAD(P)-bd_dom_sf"/>
</dbReference>
<evidence type="ECO:0000313" key="3">
    <source>
        <dbReference type="Proteomes" id="UP000703038"/>
    </source>
</evidence>
<dbReference type="PANTHER" id="PTHR48079">
    <property type="entry name" value="PROTEIN YEEZ"/>
    <property type="match status" value="1"/>
</dbReference>
<dbReference type="InterPro" id="IPR051783">
    <property type="entry name" value="NAD(P)-dependent_oxidoreduct"/>
</dbReference>
<comment type="caution">
    <text evidence="2">The sequence shown here is derived from an EMBL/GenBank/DDBJ whole genome shotgun (WGS) entry which is preliminary data.</text>
</comment>
<dbReference type="Proteomes" id="UP000703038">
    <property type="component" value="Unassembled WGS sequence"/>
</dbReference>
<evidence type="ECO:0000313" key="2">
    <source>
        <dbReference type="EMBL" id="MBM7414368.1"/>
    </source>
</evidence>
<organism evidence="2 3">
    <name type="scientific">Rhodococcoides corynebacterioides</name>
    <dbReference type="NCBI Taxonomy" id="53972"/>
    <lineage>
        <taxon>Bacteria</taxon>
        <taxon>Bacillati</taxon>
        <taxon>Actinomycetota</taxon>
        <taxon>Actinomycetes</taxon>
        <taxon>Mycobacteriales</taxon>
        <taxon>Nocardiaceae</taxon>
        <taxon>Rhodococcoides</taxon>
    </lineage>
</organism>
<name>A0ABS2KQY9_9NOCA</name>
<evidence type="ECO:0000259" key="1">
    <source>
        <dbReference type="Pfam" id="PF13460"/>
    </source>
</evidence>
<dbReference type="Pfam" id="PF13460">
    <property type="entry name" value="NAD_binding_10"/>
    <property type="match status" value="1"/>
</dbReference>
<dbReference type="SUPFAM" id="SSF51735">
    <property type="entry name" value="NAD(P)-binding Rossmann-fold domains"/>
    <property type="match status" value="1"/>
</dbReference>
<gene>
    <name evidence="2" type="ORF">JOE42_001101</name>
</gene>
<dbReference type="InterPro" id="IPR016040">
    <property type="entry name" value="NAD(P)-bd_dom"/>
</dbReference>
<dbReference type="Pfam" id="PF11066">
    <property type="entry name" value="DUF2867"/>
    <property type="match status" value="1"/>
</dbReference>
<feature type="domain" description="NAD(P)-binding" evidence="1">
    <location>
        <begin position="13"/>
        <end position="120"/>
    </location>
</feature>
<reference evidence="2 3" key="1">
    <citation type="submission" date="2021-01" db="EMBL/GenBank/DDBJ databases">
        <title>Genomics of switchgrass bacterial isolates.</title>
        <authorList>
            <person name="Shade A."/>
        </authorList>
    </citation>
    <scope>NUCLEOTIDE SEQUENCE [LARGE SCALE GENOMIC DNA]</scope>
    <source>
        <strain evidence="2 3">PvP111</strain>
    </source>
</reference>
<dbReference type="EMBL" id="JAFBBK010000001">
    <property type="protein sequence ID" value="MBM7414368.1"/>
    <property type="molecule type" value="Genomic_DNA"/>
</dbReference>
<dbReference type="Gene3D" id="3.40.50.720">
    <property type="entry name" value="NAD(P)-binding Rossmann-like Domain"/>
    <property type="match status" value="1"/>
</dbReference>
<dbReference type="PANTHER" id="PTHR48079:SF6">
    <property type="entry name" value="NAD(P)-BINDING DOMAIN-CONTAINING PROTEIN-RELATED"/>
    <property type="match status" value="1"/>
</dbReference>
<dbReference type="RefSeq" id="WP_204867149.1">
    <property type="nucleotide sequence ID" value="NZ_JAFBBK010000001.1"/>
</dbReference>
<dbReference type="InterPro" id="IPR021295">
    <property type="entry name" value="DUF2867"/>
</dbReference>
<accession>A0ABS2KQY9</accession>